<organism evidence="14 15">
    <name type="scientific">Pholiota conissans</name>
    <dbReference type="NCBI Taxonomy" id="109636"/>
    <lineage>
        <taxon>Eukaryota</taxon>
        <taxon>Fungi</taxon>
        <taxon>Dikarya</taxon>
        <taxon>Basidiomycota</taxon>
        <taxon>Agaricomycotina</taxon>
        <taxon>Agaricomycetes</taxon>
        <taxon>Agaricomycetidae</taxon>
        <taxon>Agaricales</taxon>
        <taxon>Agaricineae</taxon>
        <taxon>Strophariaceae</taxon>
        <taxon>Pholiota</taxon>
    </lineage>
</organism>
<dbReference type="Pfam" id="PF00107">
    <property type="entry name" value="ADH_zinc_N"/>
    <property type="match status" value="1"/>
</dbReference>
<dbReference type="FunFam" id="3.40.50.720:FF:000112">
    <property type="entry name" value="Enoyl-[acyl-carrier-protein] reductase 1, mitochondrial"/>
    <property type="match status" value="1"/>
</dbReference>
<evidence type="ECO:0000313" key="15">
    <source>
        <dbReference type="Proteomes" id="UP000807469"/>
    </source>
</evidence>
<dbReference type="SUPFAM" id="SSF50129">
    <property type="entry name" value="GroES-like"/>
    <property type="match status" value="1"/>
</dbReference>
<evidence type="ECO:0000256" key="4">
    <source>
        <dbReference type="ARBA" id="ARBA00022832"/>
    </source>
</evidence>
<keyword evidence="15" id="KW-1185">Reference proteome</keyword>
<comment type="subcellular location">
    <subcellularLocation>
        <location evidence="1">Mitochondrion</location>
    </subcellularLocation>
</comment>
<comment type="similarity">
    <text evidence="2">Belongs to the zinc-containing alcohol dehydrogenase family. Quinone oxidoreductase subfamily.</text>
</comment>
<dbReference type="InterPro" id="IPR011032">
    <property type="entry name" value="GroES-like_sf"/>
</dbReference>
<evidence type="ECO:0000256" key="1">
    <source>
        <dbReference type="ARBA" id="ARBA00004173"/>
    </source>
</evidence>
<evidence type="ECO:0000256" key="12">
    <source>
        <dbReference type="ARBA" id="ARBA00048843"/>
    </source>
</evidence>
<comment type="catalytic activity">
    <reaction evidence="12">
        <text>a 2,3-saturated acyl-[ACP] + NADP(+) = a (2E)-enoyl-[ACP] + NADPH + H(+)</text>
        <dbReference type="Rhea" id="RHEA:22564"/>
        <dbReference type="Rhea" id="RHEA-COMP:9925"/>
        <dbReference type="Rhea" id="RHEA-COMP:9926"/>
        <dbReference type="ChEBI" id="CHEBI:15378"/>
        <dbReference type="ChEBI" id="CHEBI:57783"/>
        <dbReference type="ChEBI" id="CHEBI:58349"/>
        <dbReference type="ChEBI" id="CHEBI:78784"/>
        <dbReference type="ChEBI" id="CHEBI:78785"/>
        <dbReference type="EC" id="1.3.1.104"/>
    </reaction>
</comment>
<keyword evidence="10" id="KW-0275">Fatty acid biosynthesis</keyword>
<dbReference type="PANTHER" id="PTHR43981">
    <property type="entry name" value="ENOYL-[ACYL-CARRIER-PROTEIN] REDUCTASE, MITOCHONDRIAL"/>
    <property type="match status" value="1"/>
</dbReference>
<keyword evidence="7" id="KW-0560">Oxidoreductase</keyword>
<keyword evidence="4" id="KW-0276">Fatty acid metabolism</keyword>
<dbReference type="Gene3D" id="3.40.50.720">
    <property type="entry name" value="NAD(P)-binding Rossmann-like Domain"/>
    <property type="match status" value="1"/>
</dbReference>
<evidence type="ECO:0000313" key="14">
    <source>
        <dbReference type="EMBL" id="KAF9473358.1"/>
    </source>
</evidence>
<dbReference type="SUPFAM" id="SSF51735">
    <property type="entry name" value="NAD(P)-binding Rossmann-fold domains"/>
    <property type="match status" value="1"/>
</dbReference>
<dbReference type="OrthoDB" id="7482721at2759"/>
<evidence type="ECO:0000256" key="6">
    <source>
        <dbReference type="ARBA" id="ARBA00022946"/>
    </source>
</evidence>
<accession>A0A9P5YP51</accession>
<dbReference type="InterPro" id="IPR051034">
    <property type="entry name" value="Mito_Enoyl-ACP_Reductase"/>
</dbReference>
<protein>
    <recommendedName>
        <fullName evidence="11">enoyl-[acyl-carrier-protein] reductase</fullName>
        <ecNumber evidence="11">1.3.1.104</ecNumber>
    </recommendedName>
</protein>
<feature type="domain" description="Enoyl reductase (ER)" evidence="13">
    <location>
        <begin position="44"/>
        <end position="397"/>
    </location>
</feature>
<dbReference type="PANTHER" id="PTHR43981:SF2">
    <property type="entry name" value="ENOYL-[ACYL-CARRIER-PROTEIN] REDUCTASE, MITOCHONDRIAL"/>
    <property type="match status" value="1"/>
</dbReference>
<comment type="caution">
    <text evidence="14">The sequence shown here is derived from an EMBL/GenBank/DDBJ whole genome shotgun (WGS) entry which is preliminary data.</text>
</comment>
<name>A0A9P5YP51_9AGAR</name>
<reference evidence="14" key="1">
    <citation type="submission" date="2020-11" db="EMBL/GenBank/DDBJ databases">
        <authorList>
            <consortium name="DOE Joint Genome Institute"/>
            <person name="Ahrendt S."/>
            <person name="Riley R."/>
            <person name="Andreopoulos W."/>
            <person name="Labutti K."/>
            <person name="Pangilinan J."/>
            <person name="Ruiz-Duenas F.J."/>
            <person name="Barrasa J.M."/>
            <person name="Sanchez-Garcia M."/>
            <person name="Camarero S."/>
            <person name="Miyauchi S."/>
            <person name="Serrano A."/>
            <person name="Linde D."/>
            <person name="Babiker R."/>
            <person name="Drula E."/>
            <person name="Ayuso-Fernandez I."/>
            <person name="Pacheco R."/>
            <person name="Padilla G."/>
            <person name="Ferreira P."/>
            <person name="Barriuso J."/>
            <person name="Kellner H."/>
            <person name="Castanera R."/>
            <person name="Alfaro M."/>
            <person name="Ramirez L."/>
            <person name="Pisabarro A.G."/>
            <person name="Kuo A."/>
            <person name="Tritt A."/>
            <person name="Lipzen A."/>
            <person name="He G."/>
            <person name="Yan M."/>
            <person name="Ng V."/>
            <person name="Cullen D."/>
            <person name="Martin F."/>
            <person name="Rosso M.-N."/>
            <person name="Henrissat B."/>
            <person name="Hibbett D."/>
            <person name="Martinez A.T."/>
            <person name="Grigoriev I.V."/>
        </authorList>
    </citation>
    <scope>NUCLEOTIDE SEQUENCE</scope>
    <source>
        <strain evidence="14">CIRM-BRFM 674</strain>
    </source>
</reference>
<evidence type="ECO:0000256" key="9">
    <source>
        <dbReference type="ARBA" id="ARBA00023128"/>
    </source>
</evidence>
<evidence type="ECO:0000256" key="11">
    <source>
        <dbReference type="ARBA" id="ARBA00038963"/>
    </source>
</evidence>
<dbReference type="Gene3D" id="3.90.180.10">
    <property type="entry name" value="Medium-chain alcohol dehydrogenases, catalytic domain"/>
    <property type="match status" value="1"/>
</dbReference>
<keyword evidence="8" id="KW-0443">Lipid metabolism</keyword>
<gene>
    <name evidence="14" type="ORF">BDN70DRAFT_867493</name>
</gene>
<keyword evidence="9" id="KW-0496">Mitochondrion</keyword>
<evidence type="ECO:0000256" key="8">
    <source>
        <dbReference type="ARBA" id="ARBA00023098"/>
    </source>
</evidence>
<dbReference type="Proteomes" id="UP000807469">
    <property type="component" value="Unassembled WGS sequence"/>
</dbReference>
<evidence type="ECO:0000256" key="7">
    <source>
        <dbReference type="ARBA" id="ARBA00023002"/>
    </source>
</evidence>
<evidence type="ECO:0000256" key="5">
    <source>
        <dbReference type="ARBA" id="ARBA00022857"/>
    </source>
</evidence>
<keyword evidence="5" id="KW-0521">NADP</keyword>
<sequence length="405" mass="43685">MLSFIRPPFRVLPRVLPRALRSFSTTTHRPARAVVYTTTGAPTEVLRVLTYPTLPPPAPGSINVEFLLAPINPADLNVVEGVYPSKPRPGDEIIVPPRNGATTSTETAWVGGNEGLARVTAVGADVGDGLRAGDWVVLTRPQAGTWAAARTVGAGDVARVPDAQALSEAQAATLTVRKFVNPPTAYNILADYVDLKPGDWVVQNGANSAVGQAVIQIAKARGLQTLNFVRDRPDIASLKDKLQKLGATHVLTYDELADKSVREQIKSWTGGKQIRLGLNCVGGKDTTAMARLLGSDAHLVSYGAMAKQPLSLPTSLFIFKNLTCHGFWQTRWYAKHDAAARAALMRTLVGLIKDGKLDTPEHEIVTIPASESDEEATQRLREALEAMSEGKYGKKVLLKIEDKAY</sequence>
<dbReference type="GO" id="GO:0005739">
    <property type="term" value="C:mitochondrion"/>
    <property type="evidence" value="ECO:0007669"/>
    <property type="project" value="UniProtKB-SubCell"/>
</dbReference>
<dbReference type="GO" id="GO:0141148">
    <property type="term" value="F:enoyl-[acyl-carrier-protein] reductase (NADPH) activity"/>
    <property type="evidence" value="ECO:0007669"/>
    <property type="project" value="UniProtKB-EC"/>
</dbReference>
<dbReference type="SMART" id="SM00829">
    <property type="entry name" value="PKS_ER"/>
    <property type="match status" value="1"/>
</dbReference>
<dbReference type="CDD" id="cd08290">
    <property type="entry name" value="ETR"/>
    <property type="match status" value="1"/>
</dbReference>
<evidence type="ECO:0000256" key="3">
    <source>
        <dbReference type="ARBA" id="ARBA00022516"/>
    </source>
</evidence>
<dbReference type="GO" id="GO:0006633">
    <property type="term" value="P:fatty acid biosynthetic process"/>
    <property type="evidence" value="ECO:0007669"/>
    <property type="project" value="UniProtKB-KW"/>
</dbReference>
<evidence type="ECO:0000256" key="10">
    <source>
        <dbReference type="ARBA" id="ARBA00023160"/>
    </source>
</evidence>
<dbReference type="InterPro" id="IPR013149">
    <property type="entry name" value="ADH-like_C"/>
</dbReference>
<dbReference type="InterPro" id="IPR036291">
    <property type="entry name" value="NAD(P)-bd_dom_sf"/>
</dbReference>
<dbReference type="AlphaFoldDB" id="A0A9P5YP51"/>
<dbReference type="EMBL" id="MU155449">
    <property type="protein sequence ID" value="KAF9473358.1"/>
    <property type="molecule type" value="Genomic_DNA"/>
</dbReference>
<proteinExistence type="inferred from homology"/>
<evidence type="ECO:0000256" key="2">
    <source>
        <dbReference type="ARBA" id="ARBA00010371"/>
    </source>
</evidence>
<keyword evidence="6" id="KW-0809">Transit peptide</keyword>
<dbReference type="InterPro" id="IPR020843">
    <property type="entry name" value="ER"/>
</dbReference>
<keyword evidence="3" id="KW-0444">Lipid biosynthesis</keyword>
<dbReference type="EC" id="1.3.1.104" evidence="11"/>
<evidence type="ECO:0000259" key="13">
    <source>
        <dbReference type="SMART" id="SM00829"/>
    </source>
</evidence>